<gene>
    <name evidence="3" type="ORF">FB558_0825</name>
</gene>
<proteinExistence type="predicted"/>
<dbReference type="EMBL" id="VFPA01000001">
    <property type="protein sequence ID" value="TQM14067.1"/>
    <property type="molecule type" value="Genomic_DNA"/>
</dbReference>
<dbReference type="OrthoDB" id="5243271at2"/>
<reference evidence="3 4" key="1">
    <citation type="submission" date="2019-06" db="EMBL/GenBank/DDBJ databases">
        <title>Sequencing the genomes of 1000 actinobacteria strains.</title>
        <authorList>
            <person name="Klenk H.-P."/>
        </authorList>
    </citation>
    <scope>NUCLEOTIDE SEQUENCE [LARGE SCALE GENOMIC DNA]</scope>
    <source>
        <strain evidence="3 4">DSM 45301</strain>
    </source>
</reference>
<dbReference type="RefSeq" id="WP_142048225.1">
    <property type="nucleotide sequence ID" value="NZ_VFPA01000001.1"/>
</dbReference>
<sequence length="259" mass="27016">MTTPAPAKAHPAVVTAAVLLVALVCGIGAVEWLSQVARATLERTSTIAPATDRFVLDADVGDITLTPSADGQVHVRTVVHHGLGEPELVEESTPTGVRLDVDCDAPLADDCDVQYVVEVPPAFEVRVEGVAGDVTASRLTGSVTIDRRVGDIAVFDMAGPVDLGTSTGEITAEGLRSEVVRAVSDTGDVRLELLAAPRSLDARSETGEIDLAVPGDVGYRVDARTRSGDERVLVPVDPASPRIIRAEGSSGDVSLRPSR</sequence>
<dbReference type="InterPro" id="IPR025164">
    <property type="entry name" value="Toastrack_DUF4097"/>
</dbReference>
<feature type="transmembrane region" description="Helical" evidence="1">
    <location>
        <begin position="12"/>
        <end position="33"/>
    </location>
</feature>
<keyword evidence="1" id="KW-1133">Transmembrane helix</keyword>
<keyword evidence="1" id="KW-0472">Membrane</keyword>
<keyword evidence="1" id="KW-0812">Transmembrane</keyword>
<name>A0A543DXK4_9PSEU</name>
<feature type="domain" description="DUF4097" evidence="2">
    <location>
        <begin position="124"/>
        <end position="255"/>
    </location>
</feature>
<dbReference type="AlphaFoldDB" id="A0A543DXK4"/>
<organism evidence="3 4">
    <name type="scientific">Pseudonocardia kunmingensis</name>
    <dbReference type="NCBI Taxonomy" id="630975"/>
    <lineage>
        <taxon>Bacteria</taxon>
        <taxon>Bacillati</taxon>
        <taxon>Actinomycetota</taxon>
        <taxon>Actinomycetes</taxon>
        <taxon>Pseudonocardiales</taxon>
        <taxon>Pseudonocardiaceae</taxon>
        <taxon>Pseudonocardia</taxon>
    </lineage>
</organism>
<dbReference type="Pfam" id="PF13349">
    <property type="entry name" value="DUF4097"/>
    <property type="match status" value="1"/>
</dbReference>
<comment type="caution">
    <text evidence="3">The sequence shown here is derived from an EMBL/GenBank/DDBJ whole genome shotgun (WGS) entry which is preliminary data.</text>
</comment>
<evidence type="ECO:0000313" key="3">
    <source>
        <dbReference type="EMBL" id="TQM14067.1"/>
    </source>
</evidence>
<evidence type="ECO:0000256" key="1">
    <source>
        <dbReference type="SAM" id="Phobius"/>
    </source>
</evidence>
<keyword evidence="4" id="KW-1185">Reference proteome</keyword>
<protein>
    <submittedName>
        <fullName evidence="3">Putative adhesin</fullName>
    </submittedName>
</protein>
<accession>A0A543DXK4</accession>
<evidence type="ECO:0000259" key="2">
    <source>
        <dbReference type="Pfam" id="PF13349"/>
    </source>
</evidence>
<evidence type="ECO:0000313" key="4">
    <source>
        <dbReference type="Proteomes" id="UP000315677"/>
    </source>
</evidence>
<dbReference type="Proteomes" id="UP000315677">
    <property type="component" value="Unassembled WGS sequence"/>
</dbReference>